<gene>
    <name evidence="8" type="ORF">SAMN05421734_1015</name>
</gene>
<feature type="transmembrane region" description="Helical" evidence="7">
    <location>
        <begin position="46"/>
        <end position="69"/>
    </location>
</feature>
<dbReference type="RefSeq" id="WP_090791497.1">
    <property type="nucleotide sequence ID" value="NZ_FMYI01000001.1"/>
</dbReference>
<organism evidence="8 9">
    <name type="scientific">Pelagirhabdus alkalitolerans</name>
    <dbReference type="NCBI Taxonomy" id="1612202"/>
    <lineage>
        <taxon>Bacteria</taxon>
        <taxon>Bacillati</taxon>
        <taxon>Bacillota</taxon>
        <taxon>Bacilli</taxon>
        <taxon>Bacillales</taxon>
        <taxon>Bacillaceae</taxon>
        <taxon>Pelagirhabdus</taxon>
    </lineage>
</organism>
<dbReference type="InterPro" id="IPR036458">
    <property type="entry name" value="Na:dicarbo_symporter_sf"/>
</dbReference>
<evidence type="ECO:0000256" key="2">
    <source>
        <dbReference type="ARBA" id="ARBA00022448"/>
    </source>
</evidence>
<keyword evidence="4 7" id="KW-0812">Transmembrane</keyword>
<accession>A0A1G6GG98</accession>
<dbReference type="PANTHER" id="PTHR42865">
    <property type="entry name" value="PROTON/GLUTAMATE-ASPARTATE SYMPORTER"/>
    <property type="match status" value="1"/>
</dbReference>
<dbReference type="Proteomes" id="UP000242949">
    <property type="component" value="Unassembled WGS sequence"/>
</dbReference>
<feature type="transmembrane region" description="Helical" evidence="7">
    <location>
        <begin position="368"/>
        <end position="388"/>
    </location>
</feature>
<reference evidence="9" key="1">
    <citation type="submission" date="2016-09" db="EMBL/GenBank/DDBJ databases">
        <authorList>
            <person name="Varghese N."/>
            <person name="Submissions S."/>
        </authorList>
    </citation>
    <scope>NUCLEOTIDE SEQUENCE [LARGE SCALE GENOMIC DNA]</scope>
    <source>
        <strain evidence="9">S5</strain>
    </source>
</reference>
<feature type="transmembrane region" description="Helical" evidence="7">
    <location>
        <begin position="144"/>
        <end position="163"/>
    </location>
</feature>
<feature type="transmembrane region" description="Helical" evidence="7">
    <location>
        <begin position="81"/>
        <end position="103"/>
    </location>
</feature>
<proteinExistence type="predicted"/>
<dbReference type="STRING" id="1612202.SAMN05421734_1015"/>
<name>A0A1G6GG98_9BACI</name>
<dbReference type="PANTHER" id="PTHR42865:SF7">
    <property type="entry name" value="PROTON_GLUTAMATE-ASPARTATE SYMPORTER"/>
    <property type="match status" value="1"/>
</dbReference>
<feature type="transmembrane region" description="Helical" evidence="7">
    <location>
        <begin position="333"/>
        <end position="362"/>
    </location>
</feature>
<protein>
    <submittedName>
        <fullName evidence="8">Na+/H+-dicarboxylate symporter</fullName>
    </submittedName>
</protein>
<evidence type="ECO:0000256" key="4">
    <source>
        <dbReference type="ARBA" id="ARBA00022692"/>
    </source>
</evidence>
<dbReference type="GO" id="GO:0015293">
    <property type="term" value="F:symporter activity"/>
    <property type="evidence" value="ECO:0007669"/>
    <property type="project" value="UniProtKB-KW"/>
</dbReference>
<keyword evidence="9" id="KW-1185">Reference proteome</keyword>
<dbReference type="EMBL" id="FMYI01000001">
    <property type="protein sequence ID" value="SDB80853.1"/>
    <property type="molecule type" value="Genomic_DNA"/>
</dbReference>
<dbReference type="Gene3D" id="1.10.3860.10">
    <property type="entry name" value="Sodium:dicarboxylate symporter"/>
    <property type="match status" value="1"/>
</dbReference>
<evidence type="ECO:0000256" key="7">
    <source>
        <dbReference type="SAM" id="Phobius"/>
    </source>
</evidence>
<dbReference type="GO" id="GO:0005886">
    <property type="term" value="C:plasma membrane"/>
    <property type="evidence" value="ECO:0007669"/>
    <property type="project" value="UniProtKB-SubCell"/>
</dbReference>
<dbReference type="PRINTS" id="PR00173">
    <property type="entry name" value="EDTRNSPORT"/>
</dbReference>
<feature type="transmembrane region" description="Helical" evidence="7">
    <location>
        <begin position="12"/>
        <end position="31"/>
    </location>
</feature>
<dbReference type="Pfam" id="PF00375">
    <property type="entry name" value="SDF"/>
    <property type="match status" value="1"/>
</dbReference>
<feature type="transmembrane region" description="Helical" evidence="7">
    <location>
        <begin position="218"/>
        <end position="242"/>
    </location>
</feature>
<dbReference type="InterPro" id="IPR001991">
    <property type="entry name" value="Na-dicarboxylate_symporter"/>
</dbReference>
<evidence type="ECO:0000313" key="9">
    <source>
        <dbReference type="Proteomes" id="UP000242949"/>
    </source>
</evidence>
<feature type="transmembrane region" description="Helical" evidence="7">
    <location>
        <begin position="193"/>
        <end position="212"/>
    </location>
</feature>
<dbReference type="AlphaFoldDB" id="A0A1G6GG98"/>
<comment type="subcellular location">
    <subcellularLocation>
        <location evidence="1">Cell membrane</location>
        <topology evidence="1">Multi-pass membrane protein</topology>
    </subcellularLocation>
</comment>
<dbReference type="OrthoDB" id="9768885at2"/>
<dbReference type="SUPFAM" id="SSF118215">
    <property type="entry name" value="Proton glutamate symport protein"/>
    <property type="match status" value="1"/>
</dbReference>
<keyword evidence="3" id="KW-1003">Cell membrane</keyword>
<keyword evidence="5 7" id="KW-1133">Transmembrane helix</keyword>
<evidence type="ECO:0000256" key="6">
    <source>
        <dbReference type="ARBA" id="ARBA00023136"/>
    </source>
</evidence>
<evidence type="ECO:0000256" key="1">
    <source>
        <dbReference type="ARBA" id="ARBA00004651"/>
    </source>
</evidence>
<evidence type="ECO:0000313" key="8">
    <source>
        <dbReference type="EMBL" id="SDB80853.1"/>
    </source>
</evidence>
<keyword evidence="6 7" id="KW-0472">Membrane</keyword>
<sequence length="406" mass="43301">MNQIWTRYKETSLVLKITVALILGTLVGIVFDERIEPILQPFGDLMLRLLTFLILPLILFTLIVGINQTKMRDIGRMGSKVFVYYLITSAVAIVVGLGVSQIFSPGEGMTLDQGETIDVPEDPGIVNVILDIVPDNIVTAFNELNLLGIIFTAIVFGLAILALRSSDEHKEIGDHLHKVVVGLNEASFKIMDIILQYVPIGVFAIIATTVANQGLDTLISLGGFIGVLYIALFVQFLLYMVFMKLTRVDTKPFLKAARAPMLTAFVSQSSTGTLPLTIHAAQSLNLKKSLYSFSLPFGSTLNMDGAAIRIAVSAVFAANVVGDPLSLTQMLTVVIIGTLASVGTAGVPGAGIVMISTVFVQLGLPMEAVALLTAVDALVGMGCTALNVTGDLTGTCVINQTEKRAS</sequence>
<keyword evidence="2" id="KW-0813">Transport</keyword>
<evidence type="ECO:0000256" key="3">
    <source>
        <dbReference type="ARBA" id="ARBA00022475"/>
    </source>
</evidence>
<evidence type="ECO:0000256" key="5">
    <source>
        <dbReference type="ARBA" id="ARBA00022989"/>
    </source>
</evidence>